<dbReference type="Gene3D" id="1.10.357.10">
    <property type="entry name" value="Tetracycline Repressor, domain 2"/>
    <property type="match status" value="1"/>
</dbReference>
<dbReference type="PANTHER" id="PTHR30055:SF234">
    <property type="entry name" value="HTH-TYPE TRANSCRIPTIONAL REGULATOR BETI"/>
    <property type="match status" value="1"/>
</dbReference>
<evidence type="ECO:0000256" key="1">
    <source>
        <dbReference type="ARBA" id="ARBA00023015"/>
    </source>
</evidence>
<feature type="domain" description="HTH tetR-type" evidence="5">
    <location>
        <begin position="19"/>
        <end position="77"/>
    </location>
</feature>
<dbReference type="GO" id="GO:0000976">
    <property type="term" value="F:transcription cis-regulatory region binding"/>
    <property type="evidence" value="ECO:0007669"/>
    <property type="project" value="TreeGrafter"/>
</dbReference>
<comment type="caution">
    <text evidence="6">The sequence shown here is derived from an EMBL/GenBank/DDBJ whole genome shotgun (WGS) entry which is preliminary data.</text>
</comment>
<dbReference type="PANTHER" id="PTHR30055">
    <property type="entry name" value="HTH-TYPE TRANSCRIPTIONAL REGULATOR RUTR"/>
    <property type="match status" value="1"/>
</dbReference>
<dbReference type="AlphaFoldDB" id="A0AAE3G9H7"/>
<evidence type="ECO:0000256" key="4">
    <source>
        <dbReference type="PROSITE-ProRule" id="PRU00335"/>
    </source>
</evidence>
<protein>
    <submittedName>
        <fullName evidence="6">Transcriptional regulator, TetR family</fullName>
    </submittedName>
</protein>
<evidence type="ECO:0000313" key="7">
    <source>
        <dbReference type="Proteomes" id="UP001206128"/>
    </source>
</evidence>
<feature type="DNA-binding region" description="H-T-H motif" evidence="4">
    <location>
        <begin position="40"/>
        <end position="59"/>
    </location>
</feature>
<sequence>MSCNVLPVVEKGRLRADAERSARLIMAAAERVLSANPTATTEQIAEAAGVARVTVHRRFASREALVEAMETTAWQEIDAAIEAARPHTAPPLVALHQATANILRIKSTWRFALSRPVPLSERARAVQADTTAKCEAIFVRLRQGGVFAPQADTAWLRRVYLALLGEAAHGTASGLCAPADADPDALATLVIDTLLYGAAPR</sequence>
<dbReference type="PROSITE" id="PS50977">
    <property type="entry name" value="HTH_TETR_2"/>
    <property type="match status" value="1"/>
</dbReference>
<name>A0AAE3G9H7_9PSEU</name>
<organism evidence="6 7">
    <name type="scientific">Goodfellowiella coeruleoviolacea</name>
    <dbReference type="NCBI Taxonomy" id="334858"/>
    <lineage>
        <taxon>Bacteria</taxon>
        <taxon>Bacillati</taxon>
        <taxon>Actinomycetota</taxon>
        <taxon>Actinomycetes</taxon>
        <taxon>Pseudonocardiales</taxon>
        <taxon>Pseudonocardiaceae</taxon>
        <taxon>Goodfellowiella</taxon>
    </lineage>
</organism>
<accession>A0AAE3G9H7</accession>
<dbReference type="InterPro" id="IPR009057">
    <property type="entry name" value="Homeodomain-like_sf"/>
</dbReference>
<evidence type="ECO:0000313" key="6">
    <source>
        <dbReference type="EMBL" id="MCP2163350.1"/>
    </source>
</evidence>
<dbReference type="Pfam" id="PF00440">
    <property type="entry name" value="TetR_N"/>
    <property type="match status" value="1"/>
</dbReference>
<dbReference type="Proteomes" id="UP001206128">
    <property type="component" value="Unassembled WGS sequence"/>
</dbReference>
<dbReference type="InterPro" id="IPR050109">
    <property type="entry name" value="HTH-type_TetR-like_transc_reg"/>
</dbReference>
<keyword evidence="3" id="KW-0804">Transcription</keyword>
<dbReference type="RefSeq" id="WP_253765905.1">
    <property type="nucleotide sequence ID" value="NZ_JAMTCK010000001.1"/>
</dbReference>
<dbReference type="InterPro" id="IPR001647">
    <property type="entry name" value="HTH_TetR"/>
</dbReference>
<dbReference type="EMBL" id="JAMTCK010000001">
    <property type="protein sequence ID" value="MCP2163350.1"/>
    <property type="molecule type" value="Genomic_DNA"/>
</dbReference>
<evidence type="ECO:0000256" key="2">
    <source>
        <dbReference type="ARBA" id="ARBA00023125"/>
    </source>
</evidence>
<keyword evidence="2 4" id="KW-0238">DNA-binding</keyword>
<evidence type="ECO:0000256" key="3">
    <source>
        <dbReference type="ARBA" id="ARBA00023163"/>
    </source>
</evidence>
<reference evidence="6" key="1">
    <citation type="submission" date="2022-06" db="EMBL/GenBank/DDBJ databases">
        <title>Genomic Encyclopedia of Archaeal and Bacterial Type Strains, Phase II (KMG-II): from individual species to whole genera.</title>
        <authorList>
            <person name="Goeker M."/>
        </authorList>
    </citation>
    <scope>NUCLEOTIDE SEQUENCE</scope>
    <source>
        <strain evidence="6">DSM 43935</strain>
    </source>
</reference>
<dbReference type="GO" id="GO:0003700">
    <property type="term" value="F:DNA-binding transcription factor activity"/>
    <property type="evidence" value="ECO:0007669"/>
    <property type="project" value="TreeGrafter"/>
</dbReference>
<dbReference type="SUPFAM" id="SSF46689">
    <property type="entry name" value="Homeodomain-like"/>
    <property type="match status" value="1"/>
</dbReference>
<keyword evidence="1" id="KW-0805">Transcription regulation</keyword>
<gene>
    <name evidence="6" type="ORF">LX83_000190</name>
</gene>
<proteinExistence type="predicted"/>
<evidence type="ECO:0000259" key="5">
    <source>
        <dbReference type="PROSITE" id="PS50977"/>
    </source>
</evidence>
<keyword evidence="7" id="KW-1185">Reference proteome</keyword>